<dbReference type="PANTHER" id="PTHR28186">
    <property type="entry name" value="MEIOTICALLY UP-REGULATED GENE 9 PROTEIN"/>
    <property type="match status" value="1"/>
</dbReference>
<accession>A0A6A6W3R9</accession>
<name>A0A6A6W3R9_9PEZI</name>
<dbReference type="RefSeq" id="XP_033599067.1">
    <property type="nucleotide sequence ID" value="XM_033749902.1"/>
</dbReference>
<organism evidence="2 3">
    <name type="scientific">Pseudovirgaria hyperparasitica</name>
    <dbReference type="NCBI Taxonomy" id="470096"/>
    <lineage>
        <taxon>Eukaryota</taxon>
        <taxon>Fungi</taxon>
        <taxon>Dikarya</taxon>
        <taxon>Ascomycota</taxon>
        <taxon>Pezizomycotina</taxon>
        <taxon>Dothideomycetes</taxon>
        <taxon>Dothideomycetes incertae sedis</taxon>
        <taxon>Acrospermales</taxon>
        <taxon>Acrospermaceae</taxon>
        <taxon>Pseudovirgaria</taxon>
    </lineage>
</organism>
<evidence type="ECO:0000256" key="1">
    <source>
        <dbReference type="SAM" id="MobiDB-lite"/>
    </source>
</evidence>
<feature type="region of interest" description="Disordered" evidence="1">
    <location>
        <begin position="1"/>
        <end position="73"/>
    </location>
</feature>
<reference evidence="2" key="1">
    <citation type="journal article" date="2020" name="Stud. Mycol.">
        <title>101 Dothideomycetes genomes: a test case for predicting lifestyles and emergence of pathogens.</title>
        <authorList>
            <person name="Haridas S."/>
            <person name="Albert R."/>
            <person name="Binder M."/>
            <person name="Bloem J."/>
            <person name="Labutti K."/>
            <person name="Salamov A."/>
            <person name="Andreopoulos B."/>
            <person name="Baker S."/>
            <person name="Barry K."/>
            <person name="Bills G."/>
            <person name="Bluhm B."/>
            <person name="Cannon C."/>
            <person name="Castanera R."/>
            <person name="Culley D."/>
            <person name="Daum C."/>
            <person name="Ezra D."/>
            <person name="Gonzalez J."/>
            <person name="Henrissat B."/>
            <person name="Kuo A."/>
            <person name="Liang C."/>
            <person name="Lipzen A."/>
            <person name="Lutzoni F."/>
            <person name="Magnuson J."/>
            <person name="Mondo S."/>
            <person name="Nolan M."/>
            <person name="Ohm R."/>
            <person name="Pangilinan J."/>
            <person name="Park H.-J."/>
            <person name="Ramirez L."/>
            <person name="Alfaro M."/>
            <person name="Sun H."/>
            <person name="Tritt A."/>
            <person name="Yoshinaga Y."/>
            <person name="Zwiers L.-H."/>
            <person name="Turgeon B."/>
            <person name="Goodwin S."/>
            <person name="Spatafora J."/>
            <person name="Crous P."/>
            <person name="Grigoriev I."/>
        </authorList>
    </citation>
    <scope>NUCLEOTIDE SEQUENCE</scope>
    <source>
        <strain evidence="2">CBS 121739</strain>
    </source>
</reference>
<feature type="compositionally biased region" description="Basic and acidic residues" evidence="1">
    <location>
        <begin position="334"/>
        <end position="354"/>
    </location>
</feature>
<sequence>MSSMDRPPQHPRSKSTFSFKSEKSHKSQGSTSTKTIKETAEEKRKSHFTPTGKADPNAAMNEAQPTAALEKSTLAPLRSFSHLDTFGNPIAEPDLSNPTRPRWERPLDTIKSFEAAIDTEYKRRTLLRADTAPDAASTYQSRRSSYFAGNNERTQTRHSNIGGCYGNGNGGARENYNDQTYAPPVAGPSRNRYNQRMMSDPQAGRYNNGAPVYPNAGYQQSRDTVNTGVSGSGSEPWTNTTDPSSENSSIERNIPVNRADAADQYAFTGFGSAPIMEEYGPDANYSCLHMAPTGTYSPPNYPNALAPTVPPKNSSGKSHIPLGISPSTTGEAVRNNESRPRTLSRRESSGDKRKSWFKRKFSKD</sequence>
<dbReference type="AlphaFoldDB" id="A0A6A6W3R9"/>
<dbReference type="PANTHER" id="PTHR28186:SF1">
    <property type="entry name" value="MEIOTICALLY UP-REGULATED GENE 9 PROTEIN"/>
    <property type="match status" value="1"/>
</dbReference>
<evidence type="ECO:0000313" key="2">
    <source>
        <dbReference type="EMBL" id="KAF2756616.1"/>
    </source>
</evidence>
<feature type="compositionally biased region" description="Basic residues" evidence="1">
    <location>
        <begin position="355"/>
        <end position="364"/>
    </location>
</feature>
<gene>
    <name evidence="2" type="ORF">EJ05DRAFT_70165</name>
</gene>
<dbReference type="Proteomes" id="UP000799437">
    <property type="component" value="Unassembled WGS sequence"/>
</dbReference>
<feature type="compositionally biased region" description="Basic and acidic residues" evidence="1">
    <location>
        <begin position="35"/>
        <end position="44"/>
    </location>
</feature>
<evidence type="ECO:0000313" key="3">
    <source>
        <dbReference type="Proteomes" id="UP000799437"/>
    </source>
</evidence>
<dbReference type="Pfam" id="PF10295">
    <property type="entry name" value="DUF2406"/>
    <property type="match status" value="1"/>
</dbReference>
<keyword evidence="3" id="KW-1185">Reference proteome</keyword>
<dbReference type="InterPro" id="IPR018809">
    <property type="entry name" value="DUF2406"/>
</dbReference>
<dbReference type="OrthoDB" id="5330253at2759"/>
<proteinExistence type="predicted"/>
<feature type="region of interest" description="Disordered" evidence="1">
    <location>
        <begin position="302"/>
        <end position="364"/>
    </location>
</feature>
<dbReference type="GeneID" id="54490956"/>
<feature type="region of interest" description="Disordered" evidence="1">
    <location>
        <begin position="217"/>
        <end position="251"/>
    </location>
</feature>
<protein>
    <submittedName>
        <fullName evidence="2">Uncharacterized protein</fullName>
    </submittedName>
</protein>
<dbReference type="EMBL" id="ML996575">
    <property type="protein sequence ID" value="KAF2756616.1"/>
    <property type="molecule type" value="Genomic_DNA"/>
</dbReference>